<reference evidence="7" key="1">
    <citation type="submission" date="2020-09" db="EMBL/GenBank/DDBJ databases">
        <authorList>
            <person name="Yoon J.-W."/>
        </authorList>
    </citation>
    <scope>NUCLEOTIDE SEQUENCE</scope>
    <source>
        <strain evidence="7">KMU-158</strain>
    </source>
</reference>
<dbReference type="SUPFAM" id="SSF48498">
    <property type="entry name" value="Tetracyclin repressor-like, C-terminal domain"/>
    <property type="match status" value="1"/>
</dbReference>
<dbReference type="RefSeq" id="WP_190761955.1">
    <property type="nucleotide sequence ID" value="NZ_JACXLD010000001.1"/>
</dbReference>
<evidence type="ECO:0000256" key="1">
    <source>
        <dbReference type="ARBA" id="ARBA00023015"/>
    </source>
</evidence>
<dbReference type="InterPro" id="IPR050109">
    <property type="entry name" value="HTH-type_TetR-like_transc_reg"/>
</dbReference>
<keyword evidence="1" id="KW-0805">Transcription regulation</keyword>
<comment type="caution">
    <text evidence="7">The sequence shown here is derived from an EMBL/GenBank/DDBJ whole genome shotgun (WGS) entry which is preliminary data.</text>
</comment>
<dbReference type="PANTHER" id="PTHR30055">
    <property type="entry name" value="HTH-TYPE TRANSCRIPTIONAL REGULATOR RUTR"/>
    <property type="match status" value="1"/>
</dbReference>
<evidence type="ECO:0000259" key="6">
    <source>
        <dbReference type="PROSITE" id="PS50977"/>
    </source>
</evidence>
<dbReference type="GO" id="GO:0000976">
    <property type="term" value="F:transcription cis-regulatory region binding"/>
    <property type="evidence" value="ECO:0007669"/>
    <property type="project" value="TreeGrafter"/>
</dbReference>
<accession>A0A927GVU2</accession>
<evidence type="ECO:0000256" key="3">
    <source>
        <dbReference type="ARBA" id="ARBA00023163"/>
    </source>
</evidence>
<dbReference type="InterPro" id="IPR041490">
    <property type="entry name" value="KstR2_TetR_C"/>
</dbReference>
<dbReference type="Proteomes" id="UP000610558">
    <property type="component" value="Unassembled WGS sequence"/>
</dbReference>
<gene>
    <name evidence="7" type="ORF">IB286_01860</name>
</gene>
<dbReference type="AlphaFoldDB" id="A0A927GVU2"/>
<evidence type="ECO:0000256" key="2">
    <source>
        <dbReference type="ARBA" id="ARBA00023125"/>
    </source>
</evidence>
<dbReference type="PANTHER" id="PTHR30055:SF240">
    <property type="entry name" value="HTH-TYPE TRANSCRIPTIONAL REGULATOR ACRR"/>
    <property type="match status" value="1"/>
</dbReference>
<protein>
    <submittedName>
        <fullName evidence="7">TetR/AcrR family transcriptional regulator</fullName>
    </submittedName>
</protein>
<keyword evidence="8" id="KW-1185">Reference proteome</keyword>
<organism evidence="7 8">
    <name type="scientific">Spongiibacter pelagi</name>
    <dbReference type="NCBI Taxonomy" id="2760804"/>
    <lineage>
        <taxon>Bacteria</taxon>
        <taxon>Pseudomonadati</taxon>
        <taxon>Pseudomonadota</taxon>
        <taxon>Gammaproteobacteria</taxon>
        <taxon>Cellvibrionales</taxon>
        <taxon>Spongiibacteraceae</taxon>
        <taxon>Spongiibacter</taxon>
    </lineage>
</organism>
<dbReference type="EMBL" id="JACXLD010000001">
    <property type="protein sequence ID" value="MBD2857734.1"/>
    <property type="molecule type" value="Genomic_DNA"/>
</dbReference>
<keyword evidence="3" id="KW-0804">Transcription</keyword>
<dbReference type="InterPro" id="IPR009057">
    <property type="entry name" value="Homeodomain-like_sf"/>
</dbReference>
<dbReference type="PROSITE" id="PS50977">
    <property type="entry name" value="HTH_TETR_2"/>
    <property type="match status" value="1"/>
</dbReference>
<evidence type="ECO:0000256" key="4">
    <source>
        <dbReference type="PROSITE-ProRule" id="PRU00335"/>
    </source>
</evidence>
<dbReference type="Gene3D" id="1.10.357.10">
    <property type="entry name" value="Tetracycline Repressor, domain 2"/>
    <property type="match status" value="1"/>
</dbReference>
<evidence type="ECO:0000256" key="5">
    <source>
        <dbReference type="SAM" id="MobiDB-lite"/>
    </source>
</evidence>
<dbReference type="Pfam" id="PF17932">
    <property type="entry name" value="TetR_C_24"/>
    <property type="match status" value="1"/>
</dbReference>
<dbReference type="GO" id="GO:0003700">
    <property type="term" value="F:DNA-binding transcription factor activity"/>
    <property type="evidence" value="ECO:0007669"/>
    <property type="project" value="TreeGrafter"/>
</dbReference>
<keyword evidence="2 4" id="KW-0238">DNA-binding</keyword>
<feature type="domain" description="HTH tetR-type" evidence="6">
    <location>
        <begin position="23"/>
        <end position="83"/>
    </location>
</feature>
<feature type="region of interest" description="Disordered" evidence="5">
    <location>
        <begin position="1"/>
        <end position="21"/>
    </location>
</feature>
<dbReference type="SUPFAM" id="SSF46689">
    <property type="entry name" value="Homeodomain-like"/>
    <property type="match status" value="1"/>
</dbReference>
<dbReference type="InterPro" id="IPR001647">
    <property type="entry name" value="HTH_TetR"/>
</dbReference>
<proteinExistence type="predicted"/>
<dbReference type="InterPro" id="IPR036271">
    <property type="entry name" value="Tet_transcr_reg_TetR-rel_C_sf"/>
</dbReference>
<dbReference type="PRINTS" id="PR00455">
    <property type="entry name" value="HTHTETR"/>
</dbReference>
<feature type="DNA-binding region" description="H-T-H motif" evidence="4">
    <location>
        <begin position="46"/>
        <end position="65"/>
    </location>
</feature>
<sequence length="211" mass="22843">MSQPIQRRLAATDVNLPPDTEQSPAKLAVLSEALRLFAERGFAGASMRDIASNLGMKPASIYSHYASKEEMLFDLLRIGHENHLATLQAAINGADKDPISQISAFMRGHVEMHSSYPMLATVVNTELHSLSAQLTPQIMAIRKQSEALLSGIISNGVTQGVFSVPHEWLASAVLGGMGIRVANWYSPELGLSPETIADSYVEYALRILGAK</sequence>
<name>A0A927GVU2_9GAMM</name>
<evidence type="ECO:0000313" key="8">
    <source>
        <dbReference type="Proteomes" id="UP000610558"/>
    </source>
</evidence>
<evidence type="ECO:0000313" key="7">
    <source>
        <dbReference type="EMBL" id="MBD2857734.1"/>
    </source>
</evidence>
<dbReference type="Pfam" id="PF00440">
    <property type="entry name" value="TetR_N"/>
    <property type="match status" value="1"/>
</dbReference>